<evidence type="ECO:0000313" key="2">
    <source>
        <dbReference type="EMBL" id="KAI5069821.1"/>
    </source>
</evidence>
<dbReference type="PANTHER" id="PTHR37724">
    <property type="entry name" value="OS02G0564300 PROTEIN"/>
    <property type="match status" value="1"/>
</dbReference>
<keyword evidence="3" id="KW-1185">Reference proteome</keyword>
<evidence type="ECO:0000256" key="1">
    <source>
        <dbReference type="SAM" id="MobiDB-lite"/>
    </source>
</evidence>
<feature type="compositionally biased region" description="Basic residues" evidence="1">
    <location>
        <begin position="267"/>
        <end position="278"/>
    </location>
</feature>
<dbReference type="Proteomes" id="UP000886520">
    <property type="component" value="Chromosome 15"/>
</dbReference>
<feature type="region of interest" description="Disordered" evidence="1">
    <location>
        <begin position="235"/>
        <end position="278"/>
    </location>
</feature>
<dbReference type="EMBL" id="JABFUD020000015">
    <property type="protein sequence ID" value="KAI5069821.1"/>
    <property type="molecule type" value="Genomic_DNA"/>
</dbReference>
<comment type="caution">
    <text evidence="2">The sequence shown here is derived from an EMBL/GenBank/DDBJ whole genome shotgun (WGS) entry which is preliminary data.</text>
</comment>
<feature type="region of interest" description="Disordered" evidence="1">
    <location>
        <begin position="123"/>
        <end position="171"/>
    </location>
</feature>
<proteinExistence type="predicted"/>
<sequence length="278" mass="30923">MLPWSRTRVVAKQASVRSIEGGRCVSNGICCWAWATCKWVRAMGGGPRTYPGGVTKWQWKRMLVKRREERQQLRLSREKVFFEMRQRAELLSAHLEPQQPWEKLAVCPPPGICTGQQVASVVRHKKPSQTQQVTAPSCLDAEPPNATLPPSGQDQHPPSRPRTSPSSCLDAESSNIKSFFGEANHSPLQPLPFSVCWLTMGTPTSKKKNKDIGKSMRDYLDAFDADPLGVTLEAHKSKSKKDVRRDPVGLSVNSKETAKSEGSLKKNPGKGVRKNRGR</sequence>
<reference evidence="2" key="1">
    <citation type="submission" date="2021-01" db="EMBL/GenBank/DDBJ databases">
        <title>Adiantum capillus-veneris genome.</title>
        <authorList>
            <person name="Fang Y."/>
            <person name="Liao Q."/>
        </authorList>
    </citation>
    <scope>NUCLEOTIDE SEQUENCE</scope>
    <source>
        <strain evidence="2">H3</strain>
        <tissue evidence="2">Leaf</tissue>
    </source>
</reference>
<accession>A0A9D4ZEL6</accession>
<dbReference type="OrthoDB" id="1930125at2759"/>
<dbReference type="AlphaFoldDB" id="A0A9D4ZEL6"/>
<protein>
    <submittedName>
        <fullName evidence="2">Uncharacterized protein</fullName>
    </submittedName>
</protein>
<name>A0A9D4ZEL6_ADICA</name>
<organism evidence="2 3">
    <name type="scientific">Adiantum capillus-veneris</name>
    <name type="common">Maidenhair fern</name>
    <dbReference type="NCBI Taxonomy" id="13818"/>
    <lineage>
        <taxon>Eukaryota</taxon>
        <taxon>Viridiplantae</taxon>
        <taxon>Streptophyta</taxon>
        <taxon>Embryophyta</taxon>
        <taxon>Tracheophyta</taxon>
        <taxon>Polypodiopsida</taxon>
        <taxon>Polypodiidae</taxon>
        <taxon>Polypodiales</taxon>
        <taxon>Pteridineae</taxon>
        <taxon>Pteridaceae</taxon>
        <taxon>Vittarioideae</taxon>
        <taxon>Adiantum</taxon>
    </lineage>
</organism>
<gene>
    <name evidence="2" type="ORF">GOP47_0016122</name>
</gene>
<evidence type="ECO:0000313" key="3">
    <source>
        <dbReference type="Proteomes" id="UP000886520"/>
    </source>
</evidence>
<dbReference type="PANTHER" id="PTHR37724:SF1">
    <property type="entry name" value="OS02G0564300 PROTEIN"/>
    <property type="match status" value="1"/>
</dbReference>